<protein>
    <submittedName>
        <fullName evidence="3">FecR domain-containing protein</fullName>
    </submittedName>
</protein>
<dbReference type="EMBL" id="VMBG01000001">
    <property type="protein sequence ID" value="TSJ78368.1"/>
    <property type="molecule type" value="Genomic_DNA"/>
</dbReference>
<dbReference type="Proteomes" id="UP000315648">
    <property type="component" value="Unassembled WGS sequence"/>
</dbReference>
<gene>
    <name evidence="3" type="ORF">FPL22_03430</name>
</gene>
<dbReference type="Gene3D" id="2.60.120.1440">
    <property type="match status" value="1"/>
</dbReference>
<evidence type="ECO:0000256" key="1">
    <source>
        <dbReference type="SAM" id="SignalP"/>
    </source>
</evidence>
<evidence type="ECO:0000259" key="2">
    <source>
        <dbReference type="Pfam" id="PF04773"/>
    </source>
</evidence>
<sequence>MISTAMSTIKRLTCKTGPVFLTVAFFVVLASFSQAADSKRKNPTSKLYVADVEGISSINTGEKIEDLTKKSVYAAEGTILETTPEASNAIVLSNGTGIAFDPDTRLEMRRFLQEPFSPNRTDLEVEPSVSQTTAFIGRGTVGMCTSKMVAGSTMTYNTRHASVAIRGRKVVIETSDDSTVVSLLEGDVTVRGDLMSGGQSLKPGQQAVITRTSNSQPPSIKIQDIPPADMGRLSAKVTQACMARKTVYFEVSERKNIDIPEDILIPVPVYPGVIPPSTTVSPYTVPPAPSA</sequence>
<comment type="caution">
    <text evidence="3">The sequence shown here is derived from an EMBL/GenBank/DDBJ whole genome shotgun (WGS) entry which is preliminary data.</text>
</comment>
<dbReference type="Pfam" id="PF04773">
    <property type="entry name" value="FecR"/>
    <property type="match status" value="1"/>
</dbReference>
<accession>A0A556QNY9</accession>
<reference evidence="3 4" key="1">
    <citation type="submission" date="2019-07" db="EMBL/GenBank/DDBJ databases">
        <title>Description of 53C-WASEF.</title>
        <authorList>
            <person name="Pitt A."/>
            <person name="Hahn M.W."/>
        </authorList>
    </citation>
    <scope>NUCLEOTIDE SEQUENCE [LARGE SCALE GENOMIC DNA]</scope>
    <source>
        <strain evidence="3 4">53C-WASEF</strain>
    </source>
</reference>
<keyword evidence="1" id="KW-0732">Signal</keyword>
<keyword evidence="4" id="KW-1185">Reference proteome</keyword>
<evidence type="ECO:0000313" key="4">
    <source>
        <dbReference type="Proteomes" id="UP000315648"/>
    </source>
</evidence>
<organism evidence="3 4">
    <name type="scientific">Rariglobus hedericola</name>
    <dbReference type="NCBI Taxonomy" id="2597822"/>
    <lineage>
        <taxon>Bacteria</taxon>
        <taxon>Pseudomonadati</taxon>
        <taxon>Verrucomicrobiota</taxon>
        <taxon>Opitutia</taxon>
        <taxon>Opitutales</taxon>
        <taxon>Opitutaceae</taxon>
        <taxon>Rariglobus</taxon>
    </lineage>
</organism>
<proteinExistence type="predicted"/>
<feature type="signal peptide" evidence="1">
    <location>
        <begin position="1"/>
        <end position="35"/>
    </location>
</feature>
<dbReference type="AlphaFoldDB" id="A0A556QNY9"/>
<name>A0A556QNY9_9BACT</name>
<dbReference type="InterPro" id="IPR006860">
    <property type="entry name" value="FecR"/>
</dbReference>
<evidence type="ECO:0000313" key="3">
    <source>
        <dbReference type="EMBL" id="TSJ78368.1"/>
    </source>
</evidence>
<feature type="domain" description="FecR protein" evidence="2">
    <location>
        <begin position="80"/>
        <end position="188"/>
    </location>
</feature>
<dbReference type="OrthoDB" id="191412at2"/>
<feature type="chain" id="PRO_5022113768" evidence="1">
    <location>
        <begin position="36"/>
        <end position="291"/>
    </location>
</feature>